<gene>
    <name evidence="16" type="ORF">F5Z01DRAFT_670218</name>
</gene>
<protein>
    <recommendedName>
        <fullName evidence="5">Riboflavin kinase</fullName>
        <ecNumber evidence="4">2.7.1.26</ecNumber>
    </recommendedName>
    <alternativeName>
        <fullName evidence="12">Flavin mononucleotide kinase 1</fullName>
    </alternativeName>
</protein>
<feature type="region of interest" description="Disordered" evidence="14">
    <location>
        <begin position="1"/>
        <end position="137"/>
    </location>
</feature>
<keyword evidence="10" id="KW-0418">Kinase</keyword>
<evidence type="ECO:0000256" key="2">
    <source>
        <dbReference type="ARBA" id="ARBA00005201"/>
    </source>
</evidence>
<evidence type="ECO:0000256" key="13">
    <source>
        <dbReference type="ARBA" id="ARBA00047880"/>
    </source>
</evidence>
<feature type="compositionally biased region" description="Basic and acidic residues" evidence="14">
    <location>
        <begin position="1"/>
        <end position="15"/>
    </location>
</feature>
<dbReference type="GO" id="GO:0008531">
    <property type="term" value="F:riboflavin kinase activity"/>
    <property type="evidence" value="ECO:0007669"/>
    <property type="project" value="UniProtKB-EC"/>
</dbReference>
<evidence type="ECO:0000313" key="17">
    <source>
        <dbReference type="Proteomes" id="UP000887229"/>
    </source>
</evidence>
<keyword evidence="17" id="KW-1185">Reference proteome</keyword>
<dbReference type="GO" id="GO:0005524">
    <property type="term" value="F:ATP binding"/>
    <property type="evidence" value="ECO:0007669"/>
    <property type="project" value="UniProtKB-KW"/>
</dbReference>
<comment type="similarity">
    <text evidence="3">Belongs to the flavokinase family.</text>
</comment>
<evidence type="ECO:0000256" key="8">
    <source>
        <dbReference type="ARBA" id="ARBA00022679"/>
    </source>
</evidence>
<feature type="compositionally biased region" description="Polar residues" evidence="14">
    <location>
        <begin position="18"/>
        <end position="36"/>
    </location>
</feature>
<keyword evidence="7" id="KW-0288">FMN</keyword>
<evidence type="ECO:0000256" key="9">
    <source>
        <dbReference type="ARBA" id="ARBA00022741"/>
    </source>
</evidence>
<dbReference type="OrthoDB" id="276388at2759"/>
<dbReference type="InterPro" id="IPR023465">
    <property type="entry name" value="Riboflavin_kinase_dom_sf"/>
</dbReference>
<evidence type="ECO:0000256" key="10">
    <source>
        <dbReference type="ARBA" id="ARBA00022777"/>
    </source>
</evidence>
<comment type="caution">
    <text evidence="16">The sequence shown here is derived from an EMBL/GenBank/DDBJ whole genome shotgun (WGS) entry which is preliminary data.</text>
</comment>
<comment type="catalytic activity">
    <reaction evidence="13">
        <text>riboflavin + ATP = FMN + ADP + H(+)</text>
        <dbReference type="Rhea" id="RHEA:14357"/>
        <dbReference type="ChEBI" id="CHEBI:15378"/>
        <dbReference type="ChEBI" id="CHEBI:30616"/>
        <dbReference type="ChEBI" id="CHEBI:57986"/>
        <dbReference type="ChEBI" id="CHEBI:58210"/>
        <dbReference type="ChEBI" id="CHEBI:456216"/>
        <dbReference type="EC" id="2.7.1.26"/>
    </reaction>
</comment>
<evidence type="ECO:0000256" key="11">
    <source>
        <dbReference type="ARBA" id="ARBA00022840"/>
    </source>
</evidence>
<evidence type="ECO:0000256" key="6">
    <source>
        <dbReference type="ARBA" id="ARBA00022630"/>
    </source>
</evidence>
<evidence type="ECO:0000259" key="15">
    <source>
        <dbReference type="SMART" id="SM00904"/>
    </source>
</evidence>
<evidence type="ECO:0000313" key="16">
    <source>
        <dbReference type="EMBL" id="KAG9258502.1"/>
    </source>
</evidence>
<keyword evidence="11" id="KW-0067">ATP-binding</keyword>
<dbReference type="RefSeq" id="XP_046122426.1">
    <property type="nucleotide sequence ID" value="XM_046264528.1"/>
</dbReference>
<dbReference type="SMART" id="SM00904">
    <property type="entry name" value="Flavokinase"/>
    <property type="match status" value="1"/>
</dbReference>
<comment type="function">
    <text evidence="1">Catalyzes the phosphorylation of riboflavin (vitamin B2) to form flavin mononucleotide (FMN) coenzyme.</text>
</comment>
<evidence type="ECO:0000256" key="3">
    <source>
        <dbReference type="ARBA" id="ARBA00010108"/>
    </source>
</evidence>
<dbReference type="Pfam" id="PF01687">
    <property type="entry name" value="Flavokinase"/>
    <property type="match status" value="1"/>
</dbReference>
<dbReference type="EC" id="2.7.1.26" evidence="4"/>
<evidence type="ECO:0000256" key="14">
    <source>
        <dbReference type="SAM" id="MobiDB-lite"/>
    </source>
</evidence>
<dbReference type="GO" id="GO:0009398">
    <property type="term" value="P:FMN biosynthetic process"/>
    <property type="evidence" value="ECO:0007669"/>
    <property type="project" value="TreeGrafter"/>
</dbReference>
<dbReference type="InterPro" id="IPR023468">
    <property type="entry name" value="Riboflavin_kinase"/>
</dbReference>
<evidence type="ECO:0000256" key="12">
    <source>
        <dbReference type="ARBA" id="ARBA00029960"/>
    </source>
</evidence>
<dbReference type="EMBL" id="MU251243">
    <property type="protein sequence ID" value="KAG9258502.1"/>
    <property type="molecule type" value="Genomic_DNA"/>
</dbReference>
<dbReference type="InterPro" id="IPR015865">
    <property type="entry name" value="Riboflavin_kinase_bac/euk"/>
</dbReference>
<feature type="domain" description="Riboflavin kinase" evidence="15">
    <location>
        <begin position="431"/>
        <end position="572"/>
    </location>
</feature>
<dbReference type="AlphaFoldDB" id="A0A9P7ZV81"/>
<dbReference type="GeneID" id="70295431"/>
<keyword evidence="6" id="KW-0285">Flavoprotein</keyword>
<dbReference type="PANTHER" id="PTHR22749:SF6">
    <property type="entry name" value="RIBOFLAVIN KINASE"/>
    <property type="match status" value="1"/>
</dbReference>
<evidence type="ECO:0000256" key="5">
    <source>
        <dbReference type="ARBA" id="ARBA00017394"/>
    </source>
</evidence>
<evidence type="ECO:0000256" key="7">
    <source>
        <dbReference type="ARBA" id="ARBA00022643"/>
    </source>
</evidence>
<dbReference type="SUPFAM" id="SSF82114">
    <property type="entry name" value="Riboflavin kinase-like"/>
    <property type="match status" value="1"/>
</dbReference>
<accession>A0A9P7ZV81</accession>
<evidence type="ECO:0000256" key="1">
    <source>
        <dbReference type="ARBA" id="ARBA00003572"/>
    </source>
</evidence>
<proteinExistence type="inferred from homology"/>
<organism evidence="16 17">
    <name type="scientific">Emericellopsis atlantica</name>
    <dbReference type="NCBI Taxonomy" id="2614577"/>
    <lineage>
        <taxon>Eukaryota</taxon>
        <taxon>Fungi</taxon>
        <taxon>Dikarya</taxon>
        <taxon>Ascomycota</taxon>
        <taxon>Pezizomycotina</taxon>
        <taxon>Sordariomycetes</taxon>
        <taxon>Hypocreomycetidae</taxon>
        <taxon>Hypocreales</taxon>
        <taxon>Bionectriaceae</taxon>
        <taxon>Emericellopsis</taxon>
    </lineage>
</organism>
<dbReference type="Proteomes" id="UP000887229">
    <property type="component" value="Unassembled WGS sequence"/>
</dbReference>
<keyword evidence="8" id="KW-0808">Transferase</keyword>
<dbReference type="GO" id="GO:0005739">
    <property type="term" value="C:mitochondrion"/>
    <property type="evidence" value="ECO:0007669"/>
    <property type="project" value="TreeGrafter"/>
</dbReference>
<feature type="compositionally biased region" description="Basic and acidic residues" evidence="14">
    <location>
        <begin position="85"/>
        <end position="96"/>
    </location>
</feature>
<evidence type="ECO:0000256" key="4">
    <source>
        <dbReference type="ARBA" id="ARBA00012105"/>
    </source>
</evidence>
<reference evidence="16" key="1">
    <citation type="journal article" date="2021" name="IMA Fungus">
        <title>Genomic characterization of three marine fungi, including Emericellopsis atlantica sp. nov. with signatures of a generalist lifestyle and marine biomass degradation.</title>
        <authorList>
            <person name="Hagestad O.C."/>
            <person name="Hou L."/>
            <person name="Andersen J.H."/>
            <person name="Hansen E.H."/>
            <person name="Altermark B."/>
            <person name="Li C."/>
            <person name="Kuhnert E."/>
            <person name="Cox R.J."/>
            <person name="Crous P.W."/>
            <person name="Spatafora J.W."/>
            <person name="Lail K."/>
            <person name="Amirebrahimi M."/>
            <person name="Lipzen A."/>
            <person name="Pangilinan J."/>
            <person name="Andreopoulos W."/>
            <person name="Hayes R.D."/>
            <person name="Ng V."/>
            <person name="Grigoriev I.V."/>
            <person name="Jackson S.A."/>
            <person name="Sutton T.D.S."/>
            <person name="Dobson A.D.W."/>
            <person name="Rama T."/>
        </authorList>
    </citation>
    <scope>NUCLEOTIDE SEQUENCE</scope>
    <source>
        <strain evidence="16">TS7</strain>
    </source>
</reference>
<sequence length="634" mass="69882">MPSPPHEEAWAERGPSRANLNHQNSSSLERPLTANSIHPLCLSVPQPSSFRNPTSPASPSPPSSSFHEPNHPPLRFTRSATNLRASHDGPRTDVPDPKGQLPVDFVVDSLPIPDEPPVPRQVRRVKSSSALTNNKVAPDSNAANAKWKSALGEAQYFAGGLIARPAESTRHYSIIRHSHALIWYRGPSTSLMITILSDTDIPSNRTLWLQRKGYSGNVGMTLKAMVGGKGDWIDVTPANRAEIQDVSEMDERGMQRDLKRFKKKASGKQKAHVPRETHVVRIPAHAEDGYFRLVLCAGENSKKILCGCPVFRIASTSTDISVVRGAGIRTMPLEVGVKVGTTVAQQFAKRYTGPATAVVQSRAGKAMGNQVVKRTVNVGSKVVGTGRFVAKQTGVEDHVVEGWKRGKDGRYAAVVHARSLEDGDEECQEPEAQFPVSLEGKVVRGTGRMWSELGIPTANLSGVRDEIKMRWRGVYAAWASVVTQRTDDELSHDWHEAIVTVGPLRHSPPEVVAKNRVTVHILHDFDEATFFDHRVRVVLMGYLHPSPEKDEDPDELARQHDEDTMTVMASLARDGWSIEDALRRDRTLAERLDGVTGMVQNTMDRIPLHWVGARSEGSSMRDKVYGTGGLWIPR</sequence>
<dbReference type="PANTHER" id="PTHR22749">
    <property type="entry name" value="RIBOFLAVIN KINASE/FMN ADENYLYLTRANSFERASE"/>
    <property type="match status" value="1"/>
</dbReference>
<dbReference type="GO" id="GO:0009231">
    <property type="term" value="P:riboflavin biosynthetic process"/>
    <property type="evidence" value="ECO:0007669"/>
    <property type="project" value="InterPro"/>
</dbReference>
<keyword evidence="9" id="KW-0547">Nucleotide-binding</keyword>
<comment type="pathway">
    <text evidence="2">Cofactor biosynthesis; FMN biosynthesis; FMN from riboflavin (ATP route): step 1/1.</text>
</comment>
<name>A0A9P7ZV81_9HYPO</name>
<dbReference type="Gene3D" id="2.40.30.30">
    <property type="entry name" value="Riboflavin kinase-like"/>
    <property type="match status" value="1"/>
</dbReference>